<feature type="chain" id="PRO_5020547407" description="Alginate export domain-containing protein" evidence="1">
    <location>
        <begin position="23"/>
        <end position="515"/>
    </location>
</feature>
<proteinExistence type="predicted"/>
<dbReference type="EMBL" id="CAADHO010000010">
    <property type="protein sequence ID" value="VFQ46659.1"/>
    <property type="molecule type" value="Genomic_DNA"/>
</dbReference>
<reference evidence="2 3" key="1">
    <citation type="submission" date="2019-03" db="EMBL/GenBank/DDBJ databases">
        <authorList>
            <person name="Nijsse B."/>
        </authorList>
    </citation>
    <scope>NUCLEOTIDE SEQUENCE [LARGE SCALE GENOMIC DNA]</scope>
    <source>
        <strain evidence="2">Desulfoluna butyratoxydans MSL71</strain>
    </source>
</reference>
<evidence type="ECO:0000256" key="1">
    <source>
        <dbReference type="SAM" id="SignalP"/>
    </source>
</evidence>
<accession>A0A4U8YTF6</accession>
<feature type="signal peptide" evidence="1">
    <location>
        <begin position="1"/>
        <end position="22"/>
    </location>
</feature>
<keyword evidence="1" id="KW-0732">Signal</keyword>
<evidence type="ECO:0008006" key="4">
    <source>
        <dbReference type="Google" id="ProtNLM"/>
    </source>
</evidence>
<dbReference type="AlphaFoldDB" id="A0A4U8YTF6"/>
<protein>
    <recommendedName>
        <fullName evidence="4">Alginate export domain-containing protein</fullName>
    </recommendedName>
</protein>
<dbReference type="RefSeq" id="WP_180144841.1">
    <property type="nucleotide sequence ID" value="NZ_CAADHO010000010.1"/>
</dbReference>
<keyword evidence="3" id="KW-1185">Reference proteome</keyword>
<evidence type="ECO:0000313" key="2">
    <source>
        <dbReference type="EMBL" id="VFQ46659.1"/>
    </source>
</evidence>
<evidence type="ECO:0000313" key="3">
    <source>
        <dbReference type="Proteomes" id="UP000507962"/>
    </source>
</evidence>
<gene>
    <name evidence="2" type="ORF">MSL71_43290</name>
</gene>
<organism evidence="2 3">
    <name type="scientific">Desulfoluna butyratoxydans</name>
    <dbReference type="NCBI Taxonomy" id="231438"/>
    <lineage>
        <taxon>Bacteria</taxon>
        <taxon>Pseudomonadati</taxon>
        <taxon>Thermodesulfobacteriota</taxon>
        <taxon>Desulfobacteria</taxon>
        <taxon>Desulfobacterales</taxon>
        <taxon>Desulfolunaceae</taxon>
        <taxon>Desulfoluna</taxon>
    </lineage>
</organism>
<dbReference type="Proteomes" id="UP000507962">
    <property type="component" value="Unassembled WGS sequence"/>
</dbReference>
<sequence length="515" mass="56170">MRRCLLFLPLVLSMLIASPALALDLDISGSLQFEGVNNENPTLQKSDSTESFREMRLRVLTEAQITDNIKIITRFDALDKVLSSRDSAFDNNEDDDNFDFDRAYAEIITPIGLLSIGRMQGVVWGTSWSDDETDTDRIKLVTPIPIGENKLYIGAVAEKVTENAKSDITNDDNDKYYIGATYKTKKYSTGLLTAFYHFNYFQDPGQAMKFMDIEKAGGLDQALSDKASAERYAAFAANYSALAAAAAAAGNATEAAAYGVQALSAKTSAEQYGSTDAITALAAWDGAARGGTTEAEVFLLAPYFDGKFGPLGITTELDYIFGETEYDKNNSTRDVEGYAWFGELRYDIADFTLQAGYAITTGDADYDDDDIGNMGYVAPGSDWAKAFILTSDEHGMNTTLGDGLGNLIGDGFGTAYTAVLDGYRMMYAGVNYTCFDNTVNLGALIASSQADDTPANVDDDHGIEYDLTLTWNIMDNLVYTGVAAFLQAGDYWEDRSGGTATEDTYALYHKLEFFF</sequence>
<dbReference type="SUPFAM" id="SSF56935">
    <property type="entry name" value="Porins"/>
    <property type="match status" value="1"/>
</dbReference>
<name>A0A4U8YTF6_9BACT</name>